<dbReference type="EMBL" id="KJ024807">
    <property type="protein sequence ID" value="AHJ86768.1"/>
    <property type="molecule type" value="Genomic_DNA"/>
</dbReference>
<evidence type="ECO:0000313" key="3">
    <source>
        <dbReference type="Proteomes" id="UP000031093"/>
    </source>
</evidence>
<dbReference type="KEGG" id="vg:26613729"/>
<evidence type="ECO:0000256" key="1">
    <source>
        <dbReference type="SAM" id="MobiDB-lite"/>
    </source>
</evidence>
<proteinExistence type="predicted"/>
<gene>
    <name evidence="2" type="ORF">BMBtpLA_59</name>
</gene>
<protein>
    <submittedName>
        <fullName evidence="2">Uncharacterized protein</fullName>
    </submittedName>
</protein>
<evidence type="ECO:0000313" key="2">
    <source>
        <dbReference type="EMBL" id="AHJ86768.1"/>
    </source>
</evidence>
<feature type="region of interest" description="Disordered" evidence="1">
    <location>
        <begin position="1"/>
        <end position="20"/>
    </location>
</feature>
<accession>A0A0A7AR06</accession>
<dbReference type="RefSeq" id="YP_009194037.1">
    <property type="nucleotide sequence ID" value="NC_028748.2"/>
</dbReference>
<dbReference type="GeneID" id="26613729"/>
<dbReference type="Proteomes" id="UP000031093">
    <property type="component" value="Segment"/>
</dbReference>
<name>A0A0A7AR06_9CAUD</name>
<reference evidence="3" key="1">
    <citation type="submission" date="2014-01" db="EMBL/GenBank/DDBJ databases">
        <title>Complete genome sequence of novel bacteriophage BMBTP3 with a mosaic organization.</title>
        <authorList>
            <person name="Zhu L."/>
            <person name="Wang Y."/>
            <person name="Sun M."/>
        </authorList>
    </citation>
    <scope>NUCLEOTIDE SEQUENCE [LARGE SCALE GENOMIC DNA]</scope>
</reference>
<organism evidence="2 3">
    <name type="scientific">Bacillus phage vB_BtS_BMBtp3</name>
    <dbReference type="NCBI Taxonomy" id="1445809"/>
    <lineage>
        <taxon>Viruses</taxon>
        <taxon>Duplodnaviria</taxon>
        <taxon>Heunggongvirae</taxon>
        <taxon>Uroviricota</taxon>
        <taxon>Caudoviricetes</taxon>
        <taxon>Waukeshavirus</taxon>
        <taxon>Waukeshavirus BMBtp3</taxon>
    </lineage>
</organism>
<sequence length="103" mass="12178">MIKISKSEEFEEKLRRHNKRMEEDETYRAATNMITFPAGRKLELVIEVTDEYYSHNLHNLLRGNIEGAELLGFKVTELVINPEEREKSAVRKFLRQAAHDYKL</sequence>
<feature type="compositionally biased region" description="Basic and acidic residues" evidence="1">
    <location>
        <begin position="1"/>
        <end position="14"/>
    </location>
</feature>
<keyword evidence="3" id="KW-1185">Reference proteome</keyword>